<dbReference type="EMBL" id="JAPFCC010000001">
    <property type="protein sequence ID" value="MCW7551938.1"/>
    <property type="molecule type" value="Genomic_DNA"/>
</dbReference>
<organism evidence="1 2">
    <name type="scientific">Endozoicomonas gorgoniicola</name>
    <dbReference type="NCBI Taxonomy" id="1234144"/>
    <lineage>
        <taxon>Bacteria</taxon>
        <taxon>Pseudomonadati</taxon>
        <taxon>Pseudomonadota</taxon>
        <taxon>Gammaproteobacteria</taxon>
        <taxon>Oceanospirillales</taxon>
        <taxon>Endozoicomonadaceae</taxon>
        <taxon>Endozoicomonas</taxon>
    </lineage>
</organism>
<evidence type="ECO:0000313" key="2">
    <source>
        <dbReference type="Proteomes" id="UP001209854"/>
    </source>
</evidence>
<sequence>MQKMQFVDPLVTPFGGYGVQTFQPGDFEAERHYYPRVLNASIHPLVRYFLSLSNERIIARYCHLHPEVNPLAVTHLLNTVPRHFRWGGTDLFQVETDAGTRRTVVIETNSSPSGQKSMPLYHEAEEFGGFGRLIMRTFLPSLRRHSLPPGGLAVLYDKNYMEASGYAAVMAELTGEPVHLVPFFEGDTNLCVGFTGDGVLQIRKQDAWLPIRAALRYVTQKPWTRIPPVTRTLMLNPVLVCLAGGRNKMLAAKAYELFNREHRNSGLQLHTPDTISDLSKEDVPMWVERLGGFGVVKVPYANAGQGVYTITSSTELKEFMTLDFPYDRFIVQSLIGNSNWSSHGDFERLFHLGTIPDKHGHIYVADLRFMVGVSPEGFYPLAIYARRARSPLVGELDPAMSSWDILGTNLSIRNEHQGWISQSERLMLMDNRDFNRLGVALDDLIEAYIQSVMAITAIDTMADSLLTQRGKFRRSFFGIVNSDTALNAELR</sequence>
<protein>
    <submittedName>
        <fullName evidence="1">Uncharacterized protein</fullName>
    </submittedName>
</protein>
<dbReference type="RefSeq" id="WP_262566930.1">
    <property type="nucleotide sequence ID" value="NZ_JAPFCC010000001.1"/>
</dbReference>
<accession>A0ABT3MS52</accession>
<evidence type="ECO:0000313" key="1">
    <source>
        <dbReference type="EMBL" id="MCW7551938.1"/>
    </source>
</evidence>
<proteinExistence type="predicted"/>
<dbReference type="Proteomes" id="UP001209854">
    <property type="component" value="Unassembled WGS sequence"/>
</dbReference>
<name>A0ABT3MS52_9GAMM</name>
<comment type="caution">
    <text evidence="1">The sequence shown here is derived from an EMBL/GenBank/DDBJ whole genome shotgun (WGS) entry which is preliminary data.</text>
</comment>
<gene>
    <name evidence="1" type="ORF">NX722_04645</name>
</gene>
<keyword evidence="2" id="KW-1185">Reference proteome</keyword>
<reference evidence="1 2" key="1">
    <citation type="submission" date="2022-10" db="EMBL/GenBank/DDBJ databases">
        <title>High-quality genome sequences of two octocoral-associated bacteria, Endozoicomonas euniceicola EF212 and Endozoicomonas gorgoniicola PS125.</title>
        <authorList>
            <person name="Chiou Y.-J."/>
            <person name="Chen Y.-H."/>
        </authorList>
    </citation>
    <scope>NUCLEOTIDE SEQUENCE [LARGE SCALE GENOMIC DNA]</scope>
    <source>
        <strain evidence="1 2">PS125</strain>
    </source>
</reference>